<dbReference type="Pfam" id="PF12172">
    <property type="entry name" value="zf-ChsH2"/>
    <property type="match status" value="1"/>
</dbReference>
<dbReference type="Pfam" id="PF08541">
    <property type="entry name" value="ACP_syn_III_C"/>
    <property type="match status" value="1"/>
</dbReference>
<accession>A0ABX2TIA9</accession>
<dbReference type="InterPro" id="IPR012340">
    <property type="entry name" value="NA-bd_OB-fold"/>
</dbReference>
<evidence type="ECO:0000259" key="4">
    <source>
        <dbReference type="Pfam" id="PF08541"/>
    </source>
</evidence>
<name>A0ABX2TIA9_9PROT</name>
<dbReference type="Gene3D" id="3.40.47.10">
    <property type="match status" value="2"/>
</dbReference>
<dbReference type="InterPro" id="IPR022002">
    <property type="entry name" value="ChsH2_Znr"/>
</dbReference>
<keyword evidence="7" id="KW-1185">Reference proteome</keyword>
<evidence type="ECO:0000259" key="5">
    <source>
        <dbReference type="Pfam" id="PF12172"/>
    </source>
</evidence>
<sequence>MASDTTPPPVGITGCGAWIPRRRIARKTIAGAHAWFNPALSGGARGRRAQAGWDEDSVTMAVAAVRGALGGADPARVSALWLASTTLPFADRQNATLVAEACGVPGPVRTLDLAGSLRAGTGALLAGLLDGGLPAGATAVVAAADTRRAKPASADELAFGHAAAAVTLGREGVIARLLAWRSESEDLVDHYRAAGSDHDYRWEERWARDEGVVRQAPPVVRVLLESAGVAAAEVARVIVPAASAGDAQRIAKACGLAPDRVVDTLADGCGHAGAAHPLLLLARCLEDAEPGERILVTGFGQGFDALLFEVTDAIRDRRPAATISEALAGGWEDDNYLRFLAFEGNVELETGIRAEADLKTAHSVAYRSHAAVTGLHAGRCTACGTVQFPPERVCVNRDCGAIDRMEPYRLADRPARVVSFTRDALAYHPDPPVEYGMVEFEGGGRLLAEFTEWERVPLAVGAEARLVFRIKDQDRIRGFRRYFWKAVPATRGE</sequence>
<evidence type="ECO:0000313" key="6">
    <source>
        <dbReference type="EMBL" id="NYZ23968.1"/>
    </source>
</evidence>
<evidence type="ECO:0000259" key="3">
    <source>
        <dbReference type="Pfam" id="PF01796"/>
    </source>
</evidence>
<dbReference type="SUPFAM" id="SSF53901">
    <property type="entry name" value="Thiolase-like"/>
    <property type="match status" value="2"/>
</dbReference>
<keyword evidence="1" id="KW-0808">Transferase</keyword>
<dbReference type="PANTHER" id="PTHR34069">
    <property type="entry name" value="3-OXOACYL-[ACYL-CARRIER-PROTEIN] SYNTHASE 3"/>
    <property type="match status" value="1"/>
</dbReference>
<feature type="domain" description="ChsH2 rubredoxin-like zinc ribbon" evidence="5">
    <location>
        <begin position="377"/>
        <end position="400"/>
    </location>
</feature>
<feature type="domain" description="Beta-ketoacyl-[acyl-carrier-protein] synthase III C-terminal" evidence="4">
    <location>
        <begin position="224"/>
        <end position="303"/>
    </location>
</feature>
<dbReference type="SUPFAM" id="SSF50249">
    <property type="entry name" value="Nucleic acid-binding proteins"/>
    <property type="match status" value="1"/>
</dbReference>
<dbReference type="PANTHER" id="PTHR34069:SF2">
    <property type="entry name" value="BETA-KETOACYL-[ACYL-CARRIER-PROTEIN] SYNTHASE III"/>
    <property type="match status" value="1"/>
</dbReference>
<comment type="caution">
    <text evidence="6">The sequence shown here is derived from an EMBL/GenBank/DDBJ whole genome shotgun (WGS) entry which is preliminary data.</text>
</comment>
<protein>
    <submittedName>
        <fullName evidence="6">3-hydroxy-3-methylglutaryl CoA synthase</fullName>
    </submittedName>
</protein>
<dbReference type="InterPro" id="IPR013747">
    <property type="entry name" value="ACP_syn_III_C"/>
</dbReference>
<dbReference type="Proteomes" id="UP000584642">
    <property type="component" value="Unassembled WGS sequence"/>
</dbReference>
<dbReference type="InterPro" id="IPR002878">
    <property type="entry name" value="ChsH2_C"/>
</dbReference>
<organism evidence="6 7">
    <name type="scientific">Azospirillum oleiclasticum</name>
    <dbReference type="NCBI Taxonomy" id="2735135"/>
    <lineage>
        <taxon>Bacteria</taxon>
        <taxon>Pseudomonadati</taxon>
        <taxon>Pseudomonadota</taxon>
        <taxon>Alphaproteobacteria</taxon>
        <taxon>Rhodospirillales</taxon>
        <taxon>Azospirillaceae</taxon>
        <taxon>Azospirillum</taxon>
    </lineage>
</organism>
<gene>
    <name evidence="6" type="ORF">HND93_30060</name>
</gene>
<dbReference type="Pfam" id="PF01796">
    <property type="entry name" value="OB_ChsH2_C"/>
    <property type="match status" value="1"/>
</dbReference>
<evidence type="ECO:0000256" key="1">
    <source>
        <dbReference type="ARBA" id="ARBA00022679"/>
    </source>
</evidence>
<dbReference type="RefSeq" id="WP_180285749.1">
    <property type="nucleotide sequence ID" value="NZ_JABFDB010000033.1"/>
</dbReference>
<dbReference type="InterPro" id="IPR016039">
    <property type="entry name" value="Thiolase-like"/>
</dbReference>
<proteinExistence type="predicted"/>
<keyword evidence="2" id="KW-0012">Acyltransferase</keyword>
<reference evidence="6 7" key="1">
    <citation type="submission" date="2020-05" db="EMBL/GenBank/DDBJ databases">
        <title>Azospirillum oleiclasticum sp. nov, a nitrogen-fixing and heavy crude oil-emulsifying bacterium isolated from the crude oil of Yumen Oilfield.</title>
        <authorList>
            <person name="Wu D."/>
            <person name="Cai M."/>
            <person name="Zhang X."/>
        </authorList>
    </citation>
    <scope>NUCLEOTIDE SEQUENCE [LARGE SCALE GENOMIC DNA]</scope>
    <source>
        <strain evidence="6 7">ROY-1-1-2</strain>
    </source>
</reference>
<dbReference type="EMBL" id="JABFDB010000033">
    <property type="protein sequence ID" value="NYZ23968.1"/>
    <property type="molecule type" value="Genomic_DNA"/>
</dbReference>
<evidence type="ECO:0000313" key="7">
    <source>
        <dbReference type="Proteomes" id="UP000584642"/>
    </source>
</evidence>
<evidence type="ECO:0000256" key="2">
    <source>
        <dbReference type="ARBA" id="ARBA00023315"/>
    </source>
</evidence>
<feature type="domain" description="ChsH2 C-terminal OB-fold" evidence="3">
    <location>
        <begin position="412"/>
        <end position="469"/>
    </location>
</feature>